<evidence type="ECO:0000256" key="1">
    <source>
        <dbReference type="SAM" id="SignalP"/>
    </source>
</evidence>
<name>A0A2H3CCA7_ARMGA</name>
<evidence type="ECO:0000313" key="2">
    <source>
        <dbReference type="EMBL" id="PBK80715.1"/>
    </source>
</evidence>
<reference evidence="3" key="1">
    <citation type="journal article" date="2017" name="Nat. Ecol. Evol.">
        <title>Genome expansion and lineage-specific genetic innovations in the forest pathogenic fungi Armillaria.</title>
        <authorList>
            <person name="Sipos G."/>
            <person name="Prasanna A.N."/>
            <person name="Walter M.C."/>
            <person name="O'Connor E."/>
            <person name="Balint B."/>
            <person name="Krizsan K."/>
            <person name="Kiss B."/>
            <person name="Hess J."/>
            <person name="Varga T."/>
            <person name="Slot J."/>
            <person name="Riley R."/>
            <person name="Boka B."/>
            <person name="Rigling D."/>
            <person name="Barry K."/>
            <person name="Lee J."/>
            <person name="Mihaltcheva S."/>
            <person name="LaButti K."/>
            <person name="Lipzen A."/>
            <person name="Waldron R."/>
            <person name="Moloney N.M."/>
            <person name="Sperisen C."/>
            <person name="Kredics L."/>
            <person name="Vagvoelgyi C."/>
            <person name="Patrignani A."/>
            <person name="Fitzpatrick D."/>
            <person name="Nagy I."/>
            <person name="Doyle S."/>
            <person name="Anderson J.B."/>
            <person name="Grigoriev I.V."/>
            <person name="Gueldener U."/>
            <person name="Muensterkoetter M."/>
            <person name="Nagy L.G."/>
        </authorList>
    </citation>
    <scope>NUCLEOTIDE SEQUENCE [LARGE SCALE GENOMIC DNA]</scope>
    <source>
        <strain evidence="3">Ar21-2</strain>
    </source>
</reference>
<evidence type="ECO:0000313" key="3">
    <source>
        <dbReference type="Proteomes" id="UP000217790"/>
    </source>
</evidence>
<feature type="signal peptide" evidence="1">
    <location>
        <begin position="1"/>
        <end position="18"/>
    </location>
</feature>
<dbReference type="AlphaFoldDB" id="A0A2H3CCA7"/>
<dbReference type="InParanoid" id="A0A2H3CCA7"/>
<protein>
    <recommendedName>
        <fullName evidence="4">Secreted protein</fullName>
    </recommendedName>
</protein>
<proteinExistence type="predicted"/>
<keyword evidence="1" id="KW-0732">Signal</keyword>
<dbReference type="Proteomes" id="UP000217790">
    <property type="component" value="Unassembled WGS sequence"/>
</dbReference>
<accession>A0A2H3CCA7</accession>
<feature type="chain" id="PRO_5013554361" description="Secreted protein" evidence="1">
    <location>
        <begin position="19"/>
        <end position="78"/>
    </location>
</feature>
<organism evidence="2 3">
    <name type="scientific">Armillaria gallica</name>
    <name type="common">Bulbous honey fungus</name>
    <name type="synonym">Armillaria bulbosa</name>
    <dbReference type="NCBI Taxonomy" id="47427"/>
    <lineage>
        <taxon>Eukaryota</taxon>
        <taxon>Fungi</taxon>
        <taxon>Dikarya</taxon>
        <taxon>Basidiomycota</taxon>
        <taxon>Agaricomycotina</taxon>
        <taxon>Agaricomycetes</taxon>
        <taxon>Agaricomycetidae</taxon>
        <taxon>Agaricales</taxon>
        <taxon>Marasmiineae</taxon>
        <taxon>Physalacriaceae</taxon>
        <taxon>Armillaria</taxon>
    </lineage>
</organism>
<evidence type="ECO:0008006" key="4">
    <source>
        <dbReference type="Google" id="ProtNLM"/>
    </source>
</evidence>
<dbReference type="EMBL" id="KZ293741">
    <property type="protein sequence ID" value="PBK80715.1"/>
    <property type="molecule type" value="Genomic_DNA"/>
</dbReference>
<sequence>MRCAICKVLLLLSSNGSPLTPLFSSTQAWRGDLMFEHGVRAAWHMQSTGLHGFCMLLFCNTQAEDVIRQSDAGLFHVL</sequence>
<keyword evidence="3" id="KW-1185">Reference proteome</keyword>
<gene>
    <name evidence="2" type="ORF">ARMGADRAFT_824262</name>
</gene>